<feature type="compositionally biased region" description="Basic and acidic residues" evidence="7">
    <location>
        <begin position="24"/>
        <end position="36"/>
    </location>
</feature>
<feature type="compositionally biased region" description="Polar residues" evidence="7">
    <location>
        <begin position="75"/>
        <end position="84"/>
    </location>
</feature>
<feature type="non-terminal residue" evidence="9">
    <location>
        <position position="592"/>
    </location>
</feature>
<keyword evidence="4" id="KW-0862">Zinc</keyword>
<keyword evidence="5" id="KW-0539">Nucleus</keyword>
<dbReference type="GO" id="GO:0000977">
    <property type="term" value="F:RNA polymerase II transcription regulatory region sequence-specific DNA binding"/>
    <property type="evidence" value="ECO:0007669"/>
    <property type="project" value="TreeGrafter"/>
</dbReference>
<keyword evidence="10" id="KW-1185">Reference proteome</keyword>
<comment type="caution">
    <text evidence="9">The sequence shown here is derived from an EMBL/GenBank/DDBJ whole genome shotgun (WGS) entry which is preliminary data.</text>
</comment>
<evidence type="ECO:0000256" key="5">
    <source>
        <dbReference type="ARBA" id="ARBA00023242"/>
    </source>
</evidence>
<protein>
    <recommendedName>
        <fullName evidence="8">PHD-type domain-containing protein</fullName>
    </recommendedName>
</protein>
<dbReference type="GO" id="GO:0045944">
    <property type="term" value="P:positive regulation of transcription by RNA polymerase II"/>
    <property type="evidence" value="ECO:0007669"/>
    <property type="project" value="TreeGrafter"/>
</dbReference>
<dbReference type="PROSITE" id="PS50016">
    <property type="entry name" value="ZF_PHD_2"/>
    <property type="match status" value="1"/>
</dbReference>
<evidence type="ECO:0000313" key="10">
    <source>
        <dbReference type="Proteomes" id="UP001172457"/>
    </source>
</evidence>
<reference evidence="9" key="1">
    <citation type="submission" date="2023-03" db="EMBL/GenBank/DDBJ databases">
        <title>Chromosome-scale reference genome and RAD-based genetic map of yellow starthistle (Centaurea solstitialis) reveal putative structural variation and QTLs associated with invader traits.</title>
        <authorList>
            <person name="Reatini B."/>
            <person name="Cang F.A."/>
            <person name="Jiang Q."/>
            <person name="Mckibben M.T.W."/>
            <person name="Barker M.S."/>
            <person name="Rieseberg L.H."/>
            <person name="Dlugosch K.M."/>
        </authorList>
    </citation>
    <scope>NUCLEOTIDE SEQUENCE</scope>
    <source>
        <strain evidence="9">CAN-66</strain>
        <tissue evidence="9">Leaf</tissue>
    </source>
</reference>
<dbReference type="Pfam" id="PF00628">
    <property type="entry name" value="PHD"/>
    <property type="match status" value="1"/>
</dbReference>
<feature type="compositionally biased region" description="Basic residues" evidence="7">
    <location>
        <begin position="37"/>
        <end position="52"/>
    </location>
</feature>
<feature type="region of interest" description="Disordered" evidence="7">
    <location>
        <begin position="66"/>
        <end position="97"/>
    </location>
</feature>
<proteinExistence type="predicted"/>
<dbReference type="Gene3D" id="3.40.630.30">
    <property type="match status" value="1"/>
</dbReference>
<gene>
    <name evidence="9" type="ORF">OSB04_010068</name>
</gene>
<evidence type="ECO:0000256" key="3">
    <source>
        <dbReference type="ARBA" id="ARBA00022771"/>
    </source>
</evidence>
<dbReference type="PROSITE" id="PS01359">
    <property type="entry name" value="ZF_PHD_1"/>
    <property type="match status" value="1"/>
</dbReference>
<dbReference type="InterPro" id="IPR001965">
    <property type="entry name" value="Znf_PHD"/>
</dbReference>
<dbReference type="SMART" id="SM00249">
    <property type="entry name" value="PHD"/>
    <property type="match status" value="2"/>
</dbReference>
<dbReference type="GO" id="GO:0003682">
    <property type="term" value="F:chromatin binding"/>
    <property type="evidence" value="ECO:0007669"/>
    <property type="project" value="TreeGrafter"/>
</dbReference>
<dbReference type="PANTHER" id="PTHR47025">
    <property type="entry name" value="AUTOIMMUNE REGULATOR"/>
    <property type="match status" value="1"/>
</dbReference>
<dbReference type="SUPFAM" id="SSF57903">
    <property type="entry name" value="FYVE/PHD zinc finger"/>
    <property type="match status" value="1"/>
</dbReference>
<evidence type="ECO:0000256" key="1">
    <source>
        <dbReference type="ARBA" id="ARBA00004123"/>
    </source>
</evidence>
<evidence type="ECO:0000256" key="2">
    <source>
        <dbReference type="ARBA" id="ARBA00022723"/>
    </source>
</evidence>
<dbReference type="Pfam" id="PF16135">
    <property type="entry name" value="TDBD"/>
    <property type="match status" value="1"/>
</dbReference>
<comment type="subcellular location">
    <subcellularLocation>
        <location evidence="1">Nucleus</location>
    </subcellularLocation>
</comment>
<keyword evidence="3 6" id="KW-0863">Zinc-finger</keyword>
<evidence type="ECO:0000313" key="9">
    <source>
        <dbReference type="EMBL" id="KAJ9555454.1"/>
    </source>
</evidence>
<dbReference type="InterPro" id="IPR019787">
    <property type="entry name" value="Znf_PHD-finger"/>
</dbReference>
<dbReference type="InterPro" id="IPR019786">
    <property type="entry name" value="Zinc_finger_PHD-type_CS"/>
</dbReference>
<dbReference type="InterPro" id="IPR056511">
    <property type="entry name" value="IDM1_C"/>
</dbReference>
<organism evidence="9 10">
    <name type="scientific">Centaurea solstitialis</name>
    <name type="common">yellow star-thistle</name>
    <dbReference type="NCBI Taxonomy" id="347529"/>
    <lineage>
        <taxon>Eukaryota</taxon>
        <taxon>Viridiplantae</taxon>
        <taxon>Streptophyta</taxon>
        <taxon>Embryophyta</taxon>
        <taxon>Tracheophyta</taxon>
        <taxon>Spermatophyta</taxon>
        <taxon>Magnoliopsida</taxon>
        <taxon>eudicotyledons</taxon>
        <taxon>Gunneridae</taxon>
        <taxon>Pentapetalae</taxon>
        <taxon>asterids</taxon>
        <taxon>campanulids</taxon>
        <taxon>Asterales</taxon>
        <taxon>Asteraceae</taxon>
        <taxon>Carduoideae</taxon>
        <taxon>Cardueae</taxon>
        <taxon>Centaureinae</taxon>
        <taxon>Centaurea</taxon>
    </lineage>
</organism>
<evidence type="ECO:0000256" key="6">
    <source>
        <dbReference type="PROSITE-ProRule" id="PRU00146"/>
    </source>
</evidence>
<feature type="domain" description="PHD-type" evidence="8">
    <location>
        <begin position="191"/>
        <end position="241"/>
    </location>
</feature>
<sequence>MHDGRKDRSQWTWDEQLKEDIADLDISKDVTSDRSSWRSRTKASRSVPKPRKVAADFNLSLHEIKGKIQKRSSKSDSTQKSTEVATKPPGRPTLKDQQMNRLIFREGGLPDGSRVSYMNHGKSLLEGHKKGRGLHCYCCNTVVSPSQFEAHAGQASRKKPYGNIFVSNGVSLREYASFLKLNCERLTKRNDVICKECSQGEDLMPCAGCPRSYHQACLPTNSSTPGIWISGKWFCPFCQKSMKSVDQPANALAAGRDSGVDDPIEQIINRCIRIVDNPNKFRSCRMCIMQSCLNNLIVYRSYDFDQDASVIGLLLFCEKEFHIGCLREHKIDDLKELPEGNWFCCVECDRIYSVLKDITSCGPEKVPDFLMDIIKKKWMESDADDFTDVDMNWIVIRGKDAFQENNLLLKEAVHIFHVSFAYISLLGTMSLMRVFNPILDKLSGSDFIPSMAYGLKMGDSDFSGVHCAMLMIGSRVITAGLFRIFGQEVAELPIVATSKPEQGKGYFQLFFNCFERMLTYLTIKKIVIPAAEDAKLLWTNKFGFSKMIPRQLSEYRQTLTSMVAFEGTSMLEKEVPEGEITFEDGVRFSLSM</sequence>
<dbReference type="Proteomes" id="UP001172457">
    <property type="component" value="Chromosome 3"/>
</dbReference>
<name>A0AA38WMR6_9ASTR</name>
<dbReference type="GO" id="GO:0042393">
    <property type="term" value="F:histone binding"/>
    <property type="evidence" value="ECO:0007669"/>
    <property type="project" value="TreeGrafter"/>
</dbReference>
<dbReference type="Pfam" id="PF23209">
    <property type="entry name" value="IDM1_C"/>
    <property type="match status" value="1"/>
</dbReference>
<dbReference type="AlphaFoldDB" id="A0AA38WMR6"/>
<evidence type="ECO:0000256" key="4">
    <source>
        <dbReference type="ARBA" id="ARBA00022833"/>
    </source>
</evidence>
<dbReference type="PANTHER" id="PTHR47025:SF26">
    <property type="entry name" value="ZINC FINGER, RING_FYVE_PHD-TYPE, ACYL-COA N-ACYLTRANSFERASE, JAS TPL-BINDING DOMAIN PROTEIN-RELATED"/>
    <property type="match status" value="1"/>
</dbReference>
<evidence type="ECO:0000256" key="7">
    <source>
        <dbReference type="SAM" id="MobiDB-lite"/>
    </source>
</evidence>
<dbReference type="GO" id="GO:0008270">
    <property type="term" value="F:zinc ion binding"/>
    <property type="evidence" value="ECO:0007669"/>
    <property type="project" value="UniProtKB-KW"/>
</dbReference>
<dbReference type="Gene3D" id="3.30.40.10">
    <property type="entry name" value="Zinc/RING finger domain, C3HC4 (zinc finger)"/>
    <property type="match status" value="2"/>
</dbReference>
<dbReference type="GO" id="GO:0005634">
    <property type="term" value="C:nucleus"/>
    <property type="evidence" value="ECO:0007669"/>
    <property type="project" value="UniProtKB-SubCell"/>
</dbReference>
<dbReference type="InterPro" id="IPR013083">
    <property type="entry name" value="Znf_RING/FYVE/PHD"/>
</dbReference>
<keyword evidence="2" id="KW-0479">Metal-binding</keyword>
<dbReference type="InterPro" id="IPR011011">
    <property type="entry name" value="Znf_FYVE_PHD"/>
</dbReference>
<accession>A0AA38WMR6</accession>
<dbReference type="InterPro" id="IPR032308">
    <property type="entry name" value="TDBD"/>
</dbReference>
<evidence type="ECO:0000259" key="8">
    <source>
        <dbReference type="PROSITE" id="PS50016"/>
    </source>
</evidence>
<dbReference type="EMBL" id="JARYMX010000003">
    <property type="protein sequence ID" value="KAJ9555454.1"/>
    <property type="molecule type" value="Genomic_DNA"/>
</dbReference>
<feature type="region of interest" description="Disordered" evidence="7">
    <location>
        <begin position="24"/>
        <end position="54"/>
    </location>
</feature>